<dbReference type="Pfam" id="PF00586">
    <property type="entry name" value="AIRS"/>
    <property type="match status" value="1"/>
</dbReference>
<dbReference type="NCBIfam" id="TIGR02124">
    <property type="entry name" value="hypE"/>
    <property type="match status" value="1"/>
</dbReference>
<dbReference type="PANTHER" id="PTHR30303:SF0">
    <property type="entry name" value="CARBAMOYL DEHYDRATASE HYPE"/>
    <property type="match status" value="1"/>
</dbReference>
<evidence type="ECO:0000259" key="3">
    <source>
        <dbReference type="Pfam" id="PF02769"/>
    </source>
</evidence>
<comment type="similarity">
    <text evidence="1">Belongs to the HypE family.</text>
</comment>
<reference evidence="4 5" key="1">
    <citation type="submission" date="2016-11" db="EMBL/GenBank/DDBJ databases">
        <authorList>
            <person name="Jaros S."/>
            <person name="Januszkiewicz K."/>
            <person name="Wedrychowicz H."/>
        </authorList>
    </citation>
    <scope>NUCLEOTIDE SEQUENCE [LARGE SCALE GENOMIC DNA]</scope>
    <source>
        <strain evidence="4 5">DSM 5091</strain>
    </source>
</reference>
<organism evidence="4 5">
    <name type="scientific">Malonomonas rubra DSM 5091</name>
    <dbReference type="NCBI Taxonomy" id="1122189"/>
    <lineage>
        <taxon>Bacteria</taxon>
        <taxon>Pseudomonadati</taxon>
        <taxon>Thermodesulfobacteriota</taxon>
        <taxon>Desulfuromonadia</taxon>
        <taxon>Desulfuromonadales</taxon>
        <taxon>Geopsychrobacteraceae</taxon>
        <taxon>Malonomonas</taxon>
    </lineage>
</organism>
<dbReference type="Gene3D" id="3.30.1330.10">
    <property type="entry name" value="PurM-like, N-terminal domain"/>
    <property type="match status" value="1"/>
</dbReference>
<proteinExistence type="inferred from homology"/>
<dbReference type="SUPFAM" id="SSF55326">
    <property type="entry name" value="PurM N-terminal domain-like"/>
    <property type="match status" value="1"/>
</dbReference>
<dbReference type="AlphaFoldDB" id="A0A1M6GED7"/>
<dbReference type="InterPro" id="IPR016188">
    <property type="entry name" value="PurM-like_N"/>
</dbReference>
<dbReference type="CDD" id="cd02197">
    <property type="entry name" value="HypE"/>
    <property type="match status" value="1"/>
</dbReference>
<dbReference type="SUPFAM" id="SSF56042">
    <property type="entry name" value="PurM C-terminal domain-like"/>
    <property type="match status" value="1"/>
</dbReference>
<evidence type="ECO:0000313" key="5">
    <source>
        <dbReference type="Proteomes" id="UP000184171"/>
    </source>
</evidence>
<evidence type="ECO:0000313" key="4">
    <source>
        <dbReference type="EMBL" id="SHJ08302.1"/>
    </source>
</evidence>
<keyword evidence="5" id="KW-1185">Reference proteome</keyword>
<dbReference type="PANTHER" id="PTHR30303">
    <property type="entry name" value="HYDROGENASE ISOENZYMES FORMATION PROTEIN HYPE"/>
    <property type="match status" value="1"/>
</dbReference>
<dbReference type="Gene3D" id="3.90.650.10">
    <property type="entry name" value="PurM-like C-terminal domain"/>
    <property type="match status" value="1"/>
</dbReference>
<accession>A0A1M6GED7</accession>
<dbReference type="InterPro" id="IPR036921">
    <property type="entry name" value="PurM-like_N_sf"/>
</dbReference>
<sequence length="366" mass="38188">MGVMLDNPPSPQSPPSRGGEVFFAKELKLNTDVILLGHGSGGKLSHQLLDELIIPTLSQVAQSDQNDAAILEGIDSTRLAFTTDSYVVDPIIFPGGNIGDLAINGTVNDLAMSGARPLAISVGLILEEGLALAELREVLQAMKAAADKAQVKIVTGDTKVVPRGKGDKIFINTSGIGVFDHDLKILGNAAKPGDKILINGSIGDHGMAVLASREGLDLQSDIATDSMALNHLVTKLLAEFGENVHVLRDPTRGGVATTLKEIALQSQVDICLQETELPITQTVAGACSILGLDPLFVANEGKLLAIIDAEKADAALALMRSQPEGGGAAIIGDVVEKSSGRVMMQTAIGGMRAIEMLAGEQLPRIC</sequence>
<feature type="domain" description="PurM-like N-terminal" evidence="2">
    <location>
        <begin position="66"/>
        <end position="178"/>
    </location>
</feature>
<name>A0A1M6GED7_MALRU</name>
<dbReference type="InterPro" id="IPR010918">
    <property type="entry name" value="PurM-like_C_dom"/>
</dbReference>
<dbReference type="EMBL" id="FQZT01000004">
    <property type="protein sequence ID" value="SHJ08302.1"/>
    <property type="molecule type" value="Genomic_DNA"/>
</dbReference>
<evidence type="ECO:0000259" key="2">
    <source>
        <dbReference type="Pfam" id="PF00586"/>
    </source>
</evidence>
<gene>
    <name evidence="4" type="ORF">SAMN02745165_01519</name>
</gene>
<dbReference type="STRING" id="1122189.SAMN02745165_01519"/>
<dbReference type="Pfam" id="PF02769">
    <property type="entry name" value="AIRS_C"/>
    <property type="match status" value="1"/>
</dbReference>
<dbReference type="GO" id="GO:0051604">
    <property type="term" value="P:protein maturation"/>
    <property type="evidence" value="ECO:0007669"/>
    <property type="project" value="TreeGrafter"/>
</dbReference>
<dbReference type="PIRSF" id="PIRSF005644">
    <property type="entry name" value="Hdrgns_mtr_HypE"/>
    <property type="match status" value="1"/>
</dbReference>
<dbReference type="InterPro" id="IPR011854">
    <property type="entry name" value="HypE"/>
</dbReference>
<evidence type="ECO:0000256" key="1">
    <source>
        <dbReference type="ARBA" id="ARBA00006243"/>
    </source>
</evidence>
<protein>
    <submittedName>
        <fullName evidence="4">Hydrogenase expression/formation protein HypE</fullName>
    </submittedName>
</protein>
<feature type="domain" description="PurM-like C-terminal" evidence="3">
    <location>
        <begin position="191"/>
        <end position="343"/>
    </location>
</feature>
<dbReference type="Proteomes" id="UP000184171">
    <property type="component" value="Unassembled WGS sequence"/>
</dbReference>
<dbReference type="InterPro" id="IPR036676">
    <property type="entry name" value="PurM-like_C_sf"/>
</dbReference>